<dbReference type="AlphaFoldDB" id="A0A2A9NEC4"/>
<evidence type="ECO:0000313" key="1">
    <source>
        <dbReference type="EMBL" id="PFH46611.1"/>
    </source>
</evidence>
<dbReference type="Proteomes" id="UP000242287">
    <property type="component" value="Unassembled WGS sequence"/>
</dbReference>
<accession>A0A2A9NEC4</accession>
<reference evidence="1 2" key="1">
    <citation type="submission" date="2014-02" db="EMBL/GenBank/DDBJ databases">
        <title>Transposable element dynamics among asymbiotic and ectomycorrhizal Amanita fungi.</title>
        <authorList>
            <consortium name="DOE Joint Genome Institute"/>
            <person name="Hess J."/>
            <person name="Skrede I."/>
            <person name="Wolfe B."/>
            <person name="LaButti K."/>
            <person name="Ohm R.A."/>
            <person name="Grigoriev I.V."/>
            <person name="Pringle A."/>
        </authorList>
    </citation>
    <scope>NUCLEOTIDE SEQUENCE [LARGE SCALE GENOMIC DNA]</scope>
    <source>
        <strain evidence="1 2">SKay4041</strain>
    </source>
</reference>
<protein>
    <submittedName>
        <fullName evidence="1">Uncharacterized protein</fullName>
    </submittedName>
</protein>
<sequence>MVMVGFRMIAVGLVTLITGEAGLGLKILKTAASVFSKLFKGEALVRKAATAFRVSKVMVRVLAVLGTVTDHEVPSWDIIEESKQCEQLGDAIKELCVARLQVKMTQNYSRTTLFFSADARATLDYANDLQDLVEEKDITQKKADEKVDDRINKWIPRLKESIDAITDESTYDDLKKLDSEHGISCTDEDSDYNYIIDKLKNL</sequence>
<proteinExistence type="predicted"/>
<evidence type="ECO:0000313" key="2">
    <source>
        <dbReference type="Proteomes" id="UP000242287"/>
    </source>
</evidence>
<organism evidence="1 2">
    <name type="scientific">Amanita thiersii Skay4041</name>
    <dbReference type="NCBI Taxonomy" id="703135"/>
    <lineage>
        <taxon>Eukaryota</taxon>
        <taxon>Fungi</taxon>
        <taxon>Dikarya</taxon>
        <taxon>Basidiomycota</taxon>
        <taxon>Agaricomycotina</taxon>
        <taxon>Agaricomycetes</taxon>
        <taxon>Agaricomycetidae</taxon>
        <taxon>Agaricales</taxon>
        <taxon>Pluteineae</taxon>
        <taxon>Amanitaceae</taxon>
        <taxon>Amanita</taxon>
    </lineage>
</organism>
<dbReference type="EMBL" id="KZ302174">
    <property type="protein sequence ID" value="PFH46611.1"/>
    <property type="molecule type" value="Genomic_DNA"/>
</dbReference>
<name>A0A2A9NEC4_9AGAR</name>
<gene>
    <name evidence="1" type="ORF">AMATHDRAFT_7591</name>
</gene>
<keyword evidence="2" id="KW-1185">Reference proteome</keyword>
<dbReference type="OrthoDB" id="3261198at2759"/>